<evidence type="ECO:0000313" key="1">
    <source>
        <dbReference type="EMBL" id="TIC78991.1"/>
    </source>
</evidence>
<protein>
    <submittedName>
        <fullName evidence="1">DUF2442 domain-containing protein</fullName>
    </submittedName>
</protein>
<reference evidence="1 2" key="1">
    <citation type="submission" date="2019-04" db="EMBL/GenBank/DDBJ databases">
        <title>Crenobacter sp. nov.</title>
        <authorList>
            <person name="Shi S."/>
        </authorList>
    </citation>
    <scope>NUCLEOTIDE SEQUENCE [LARGE SCALE GENOMIC DNA]</scope>
    <source>
        <strain evidence="1 2">GY 70310</strain>
    </source>
</reference>
<dbReference type="OrthoDB" id="9803723at2"/>
<gene>
    <name evidence="1" type="ORF">E5K04_14630</name>
</gene>
<dbReference type="Proteomes" id="UP000308891">
    <property type="component" value="Unassembled WGS sequence"/>
</dbReference>
<dbReference type="Gene3D" id="3.30.2020.10">
    <property type="entry name" value="NE0471-like N-terminal domain"/>
    <property type="match status" value="1"/>
</dbReference>
<keyword evidence="2" id="KW-1185">Reference proteome</keyword>
<evidence type="ECO:0000313" key="2">
    <source>
        <dbReference type="Proteomes" id="UP000308891"/>
    </source>
</evidence>
<accession>A0A4T0UKU2</accession>
<dbReference type="AlphaFoldDB" id="A0A4T0UKU2"/>
<sequence>MHKVTQLTVLDNTRLLLTFNAGEQRIFDASPFLERGVFKILKDPARFRQAYVAFDTVCWPEDLDIAPDTLYQHAQPYRSVG</sequence>
<dbReference type="RefSeq" id="WP_136555465.1">
    <property type="nucleotide sequence ID" value="NZ_STGJ01000020.1"/>
</dbReference>
<dbReference type="InterPro" id="IPR036782">
    <property type="entry name" value="NE0471-like_N"/>
</dbReference>
<comment type="caution">
    <text evidence="1">The sequence shown here is derived from an EMBL/GenBank/DDBJ whole genome shotgun (WGS) entry which is preliminary data.</text>
</comment>
<organism evidence="1 2">
    <name type="scientific">Crenobacter intestini</name>
    <dbReference type="NCBI Taxonomy" id="2563443"/>
    <lineage>
        <taxon>Bacteria</taxon>
        <taxon>Pseudomonadati</taxon>
        <taxon>Pseudomonadota</taxon>
        <taxon>Betaproteobacteria</taxon>
        <taxon>Neisseriales</taxon>
        <taxon>Neisseriaceae</taxon>
        <taxon>Crenobacter</taxon>
    </lineage>
</organism>
<dbReference type="Pfam" id="PF10387">
    <property type="entry name" value="DUF2442"/>
    <property type="match status" value="1"/>
</dbReference>
<dbReference type="InterPro" id="IPR018841">
    <property type="entry name" value="DUF2442"/>
</dbReference>
<name>A0A4T0UKU2_9NEIS</name>
<proteinExistence type="predicted"/>
<dbReference type="SUPFAM" id="SSF143880">
    <property type="entry name" value="NE0471 N-terminal domain-like"/>
    <property type="match status" value="1"/>
</dbReference>
<dbReference type="EMBL" id="STGJ01000020">
    <property type="protein sequence ID" value="TIC78991.1"/>
    <property type="molecule type" value="Genomic_DNA"/>
</dbReference>